<accession>A0A3B5QTJ9</accession>
<dbReference type="InterPro" id="IPR003119">
    <property type="entry name" value="SAP_A"/>
</dbReference>
<dbReference type="GO" id="GO:0047134">
    <property type="term" value="F:protein-disulfide reductase [NAD(P)H] activity"/>
    <property type="evidence" value="ECO:0007669"/>
    <property type="project" value="Ensembl"/>
</dbReference>
<keyword evidence="4 7" id="KW-0732">Signal</keyword>
<dbReference type="InterPro" id="IPR004911">
    <property type="entry name" value="Interferon-induced_GILT"/>
</dbReference>
<keyword evidence="7" id="KW-0560">Oxidoreductase</keyword>
<keyword evidence="3 7" id="KW-0964">Secreted</keyword>
<dbReference type="GO" id="GO:0045454">
    <property type="term" value="P:cell redox homeostasis"/>
    <property type="evidence" value="ECO:0007669"/>
    <property type="project" value="Ensembl"/>
</dbReference>
<evidence type="ECO:0000256" key="4">
    <source>
        <dbReference type="ARBA" id="ARBA00022729"/>
    </source>
</evidence>
<keyword evidence="5 7" id="KW-1015">Disulfide bond</keyword>
<dbReference type="GO" id="GO:0005764">
    <property type="term" value="C:lysosome"/>
    <property type="evidence" value="ECO:0007669"/>
    <property type="project" value="UniProtKB-SubCell"/>
</dbReference>
<dbReference type="Proteomes" id="UP000002852">
    <property type="component" value="Unassembled WGS sequence"/>
</dbReference>
<dbReference type="Ensembl" id="ENSXMAT00000021958.1">
    <property type="protein sequence ID" value="ENSXMAP00000033585.1"/>
    <property type="gene ID" value="ENSXMAG00000023915.1"/>
</dbReference>
<dbReference type="FunCoup" id="A0A3B5QTJ9">
    <property type="interactions" value="269"/>
</dbReference>
<keyword evidence="7" id="KW-0676">Redox-active center</keyword>
<evidence type="ECO:0000313" key="9">
    <source>
        <dbReference type="Ensembl" id="ENSXMAP00000033585.1"/>
    </source>
</evidence>
<proteinExistence type="inferred from homology"/>
<reference evidence="10" key="2">
    <citation type="journal article" date="2013" name="Nat. Genet.">
        <title>The genome of the platyfish, Xiphophorus maculatus, provides insights into evolutionary adaptation and several complex traits.</title>
        <authorList>
            <person name="Schartl M."/>
            <person name="Walter R.B."/>
            <person name="Shen Y."/>
            <person name="Garcia T."/>
            <person name="Catchen J."/>
            <person name="Amores A."/>
            <person name="Braasch I."/>
            <person name="Chalopin D."/>
            <person name="Volff J.N."/>
            <person name="Lesch K.P."/>
            <person name="Bisazza A."/>
            <person name="Minx P."/>
            <person name="Hillier L."/>
            <person name="Wilson R.K."/>
            <person name="Fuerstenberg S."/>
            <person name="Boore J."/>
            <person name="Searle S."/>
            <person name="Postlethwait J.H."/>
            <person name="Warren W.C."/>
        </authorList>
    </citation>
    <scope>NUCLEOTIDE SEQUENCE [LARGE SCALE GENOMIC DNA]</scope>
    <source>
        <strain evidence="10">JP 163 A</strain>
    </source>
</reference>
<dbReference type="Pfam" id="PF02199">
    <property type="entry name" value="SapA"/>
    <property type="match status" value="1"/>
</dbReference>
<dbReference type="AlphaFoldDB" id="A0A3B5QTJ9"/>
<dbReference type="STRING" id="8083.ENSXMAP00000033585"/>
<protein>
    <recommendedName>
        <fullName evidence="7">Gamma-interferon-inducible lysosomal thiol reductase</fullName>
        <ecNumber evidence="7">1.8.-.-</ecNumber>
    </recommendedName>
    <alternativeName>
        <fullName evidence="7">Gamma-interferon-inducible protein IP-30</fullName>
    </alternativeName>
</protein>
<keyword evidence="10" id="KW-1185">Reference proteome</keyword>
<dbReference type="PANTHER" id="PTHR13234:SF43">
    <property type="entry name" value="GAMMA-INTERFERON-INDUCIBLE LYSOSOMAL THIOL REDUCTASE"/>
    <property type="match status" value="1"/>
</dbReference>
<keyword evidence="7" id="KW-0391">Immunity</keyword>
<dbReference type="OMA" id="SAKCFRT"/>
<evidence type="ECO:0000256" key="3">
    <source>
        <dbReference type="ARBA" id="ARBA00022525"/>
    </source>
</evidence>
<reference evidence="10" key="1">
    <citation type="submission" date="2012-01" db="EMBL/GenBank/DDBJ databases">
        <authorList>
            <person name="Walter R."/>
            <person name="Schartl M."/>
            <person name="Warren W."/>
        </authorList>
    </citation>
    <scope>NUCLEOTIDE SEQUENCE [LARGE SCALE GENOMIC DNA]</scope>
    <source>
        <strain evidence="10">JP 163 A</strain>
    </source>
</reference>
<dbReference type="GO" id="GO:0002376">
    <property type="term" value="P:immune system process"/>
    <property type="evidence" value="ECO:0007669"/>
    <property type="project" value="UniProtKB-KW"/>
</dbReference>
<dbReference type="PANTHER" id="PTHR13234">
    <property type="entry name" value="GAMMA-INTERFERON INDUCIBLE LYSOSOMAL THIOL REDUCTASE GILT"/>
    <property type="match status" value="1"/>
</dbReference>
<dbReference type="EC" id="1.8.-.-" evidence="7"/>
<dbReference type="InParanoid" id="A0A3B5QTJ9"/>
<sequence>MQDAQAIYRYYGNVLFLGEFSLLQNSSRGEVRLVDSLLATNDTVVTVRCSQSNNRKPSRGSARAVFKEEKLQATRSQFGAVVNSVSRVAKRFWPQLKMRLLLPLLLAVWVSAPFGGCSLPTSSCLQPPAKWCSSLDSAVQCGVLKQCLESEFRRSRQTEKPVQVGLYYESLCPGCRGFLTEMLFPTYLLLNDIMSVTLVPYGNAQETTVAQKYTYECQHGKQECLGNMIETCLMNMTDMAFPIIFCMEFSADVIGSAESCLKVFAPDLSMDKVMSCVNGDMGMQLMHQNALQTKALNPPHQYVPWITINGVHTEDLQEKAMSSLFMLVCSMYKGTKPAACGGSQKLHYKSYCHNE</sequence>
<organism evidence="9 10">
    <name type="scientific">Xiphophorus maculatus</name>
    <name type="common">Southern platyfish</name>
    <name type="synonym">Platypoecilus maculatus</name>
    <dbReference type="NCBI Taxonomy" id="8083"/>
    <lineage>
        <taxon>Eukaryota</taxon>
        <taxon>Metazoa</taxon>
        <taxon>Chordata</taxon>
        <taxon>Craniata</taxon>
        <taxon>Vertebrata</taxon>
        <taxon>Euteleostomi</taxon>
        <taxon>Actinopterygii</taxon>
        <taxon>Neopterygii</taxon>
        <taxon>Teleostei</taxon>
        <taxon>Neoteleostei</taxon>
        <taxon>Acanthomorphata</taxon>
        <taxon>Ovalentaria</taxon>
        <taxon>Atherinomorphae</taxon>
        <taxon>Cyprinodontiformes</taxon>
        <taxon>Poeciliidae</taxon>
        <taxon>Poeciliinae</taxon>
        <taxon>Xiphophorus</taxon>
    </lineage>
</organism>
<dbReference type="GO" id="GO:0016671">
    <property type="term" value="F:oxidoreductase activity, acting on a sulfur group of donors, disulfide as acceptor"/>
    <property type="evidence" value="ECO:0007669"/>
    <property type="project" value="UniProtKB-UniRule"/>
</dbReference>
<evidence type="ECO:0000313" key="10">
    <source>
        <dbReference type="Proteomes" id="UP000002852"/>
    </source>
</evidence>
<dbReference type="Pfam" id="PF03227">
    <property type="entry name" value="GILT"/>
    <property type="match status" value="1"/>
</dbReference>
<comment type="function">
    <text evidence="7">Lysosomal thiol reductase that can reduce protein disulfide bonds. Facilitates the complete unfolding of proteins destined for lysosomal degradation. Plays an important role in antigen processing.</text>
</comment>
<reference evidence="9" key="3">
    <citation type="submission" date="2025-08" db="UniProtKB">
        <authorList>
            <consortium name="Ensembl"/>
        </authorList>
    </citation>
    <scope>IDENTIFICATION</scope>
    <source>
        <strain evidence="9">JP 163 A</strain>
    </source>
</reference>
<dbReference type="GO" id="GO:0005576">
    <property type="term" value="C:extracellular region"/>
    <property type="evidence" value="ECO:0007669"/>
    <property type="project" value="UniProtKB-SubCell"/>
</dbReference>
<feature type="domain" description="Saposin A-type" evidence="8">
    <location>
        <begin position="117"/>
        <end position="157"/>
    </location>
</feature>
<evidence type="ECO:0000256" key="5">
    <source>
        <dbReference type="ARBA" id="ARBA00023157"/>
    </source>
</evidence>
<evidence type="ECO:0000256" key="7">
    <source>
        <dbReference type="RuleBase" id="RU369109"/>
    </source>
</evidence>
<keyword evidence="6 7" id="KW-0325">Glycoprotein</keyword>
<dbReference type="GO" id="GO:0071425">
    <property type="term" value="P:hematopoietic stem cell proliferation"/>
    <property type="evidence" value="ECO:0007669"/>
    <property type="project" value="Ensembl"/>
</dbReference>
<comment type="subunit">
    <text evidence="2 7">Dimer; disulfide-linked.</text>
</comment>
<name>A0A3B5QTJ9_XIPMA</name>
<evidence type="ECO:0000259" key="8">
    <source>
        <dbReference type="PROSITE" id="PS51110"/>
    </source>
</evidence>
<comment type="subcellular location">
    <subcellularLocation>
        <location evidence="7">Secreted</location>
    </subcellularLocation>
    <subcellularLocation>
        <location evidence="7">Lysosome</location>
    </subcellularLocation>
</comment>
<dbReference type="GeneTree" id="ENSGT00940000164804"/>
<comment type="similarity">
    <text evidence="1 7">Belongs to the GILT family.</text>
</comment>
<reference evidence="9" key="4">
    <citation type="submission" date="2025-09" db="UniProtKB">
        <authorList>
            <consortium name="Ensembl"/>
        </authorList>
    </citation>
    <scope>IDENTIFICATION</scope>
    <source>
        <strain evidence="9">JP 163 A</strain>
    </source>
</reference>
<keyword evidence="7" id="KW-0458">Lysosome</keyword>
<evidence type="ECO:0000256" key="6">
    <source>
        <dbReference type="ARBA" id="ARBA00023180"/>
    </source>
</evidence>
<dbReference type="PROSITE" id="PS51110">
    <property type="entry name" value="SAP_A"/>
    <property type="match status" value="1"/>
</dbReference>
<evidence type="ECO:0000256" key="1">
    <source>
        <dbReference type="ARBA" id="ARBA00005679"/>
    </source>
</evidence>
<evidence type="ECO:0000256" key="2">
    <source>
        <dbReference type="ARBA" id="ARBA00011615"/>
    </source>
</evidence>